<evidence type="ECO:0000313" key="2">
    <source>
        <dbReference type="EMBL" id="TFK22028.1"/>
    </source>
</evidence>
<accession>A0A5C3L1D4</accession>
<sequence>MPPDVSSSESGPSTTIELATIPPPDASTNIIEWDWHPKLTAARLLVIVSTLGLGTAKAVTSFQHHTVAPIALEWVAGVVIFYLSFIFSKVENREAARPQWFFKKDFMDFVWAIGRLSSWRTPRYRSEERPSALLIKPRRPPVTGYRILVSICVVSFGMAKAGLSYSGKEAAPTAVEWVFGVFVSLSSVAFNLKRRKYRADL</sequence>
<protein>
    <submittedName>
        <fullName evidence="2">Uncharacterized protein</fullName>
    </submittedName>
</protein>
<evidence type="ECO:0000256" key="1">
    <source>
        <dbReference type="SAM" id="Phobius"/>
    </source>
</evidence>
<dbReference type="AlphaFoldDB" id="A0A5C3L1D4"/>
<evidence type="ECO:0000313" key="3">
    <source>
        <dbReference type="Proteomes" id="UP000307440"/>
    </source>
</evidence>
<keyword evidence="1" id="KW-0472">Membrane</keyword>
<reference evidence="2 3" key="1">
    <citation type="journal article" date="2019" name="Nat. Ecol. Evol.">
        <title>Megaphylogeny resolves global patterns of mushroom evolution.</title>
        <authorList>
            <person name="Varga T."/>
            <person name="Krizsan K."/>
            <person name="Foldi C."/>
            <person name="Dima B."/>
            <person name="Sanchez-Garcia M."/>
            <person name="Sanchez-Ramirez S."/>
            <person name="Szollosi G.J."/>
            <person name="Szarkandi J.G."/>
            <person name="Papp V."/>
            <person name="Albert L."/>
            <person name="Andreopoulos W."/>
            <person name="Angelini C."/>
            <person name="Antonin V."/>
            <person name="Barry K.W."/>
            <person name="Bougher N.L."/>
            <person name="Buchanan P."/>
            <person name="Buyck B."/>
            <person name="Bense V."/>
            <person name="Catcheside P."/>
            <person name="Chovatia M."/>
            <person name="Cooper J."/>
            <person name="Damon W."/>
            <person name="Desjardin D."/>
            <person name="Finy P."/>
            <person name="Geml J."/>
            <person name="Haridas S."/>
            <person name="Hughes K."/>
            <person name="Justo A."/>
            <person name="Karasinski D."/>
            <person name="Kautmanova I."/>
            <person name="Kiss B."/>
            <person name="Kocsube S."/>
            <person name="Kotiranta H."/>
            <person name="LaButti K.M."/>
            <person name="Lechner B.E."/>
            <person name="Liimatainen K."/>
            <person name="Lipzen A."/>
            <person name="Lukacs Z."/>
            <person name="Mihaltcheva S."/>
            <person name="Morgado L.N."/>
            <person name="Niskanen T."/>
            <person name="Noordeloos M.E."/>
            <person name="Ohm R.A."/>
            <person name="Ortiz-Santana B."/>
            <person name="Ovrebo C."/>
            <person name="Racz N."/>
            <person name="Riley R."/>
            <person name="Savchenko A."/>
            <person name="Shiryaev A."/>
            <person name="Soop K."/>
            <person name="Spirin V."/>
            <person name="Szebenyi C."/>
            <person name="Tomsovsky M."/>
            <person name="Tulloss R.E."/>
            <person name="Uehling J."/>
            <person name="Grigoriev I.V."/>
            <person name="Vagvolgyi C."/>
            <person name="Papp T."/>
            <person name="Martin F.M."/>
            <person name="Miettinen O."/>
            <person name="Hibbett D.S."/>
            <person name="Nagy L.G."/>
        </authorList>
    </citation>
    <scope>NUCLEOTIDE SEQUENCE [LARGE SCALE GENOMIC DNA]</scope>
    <source>
        <strain evidence="2 3">CBS 121175</strain>
    </source>
</reference>
<proteinExistence type="predicted"/>
<gene>
    <name evidence="2" type="ORF">FA15DRAFT_54082</name>
</gene>
<feature type="transmembrane region" description="Helical" evidence="1">
    <location>
        <begin position="143"/>
        <end position="162"/>
    </location>
</feature>
<name>A0A5C3L1D4_COPMA</name>
<dbReference type="EMBL" id="ML210252">
    <property type="protein sequence ID" value="TFK22028.1"/>
    <property type="molecule type" value="Genomic_DNA"/>
</dbReference>
<organism evidence="2 3">
    <name type="scientific">Coprinopsis marcescibilis</name>
    <name type="common">Agaric fungus</name>
    <name type="synonym">Psathyrella marcescibilis</name>
    <dbReference type="NCBI Taxonomy" id="230819"/>
    <lineage>
        <taxon>Eukaryota</taxon>
        <taxon>Fungi</taxon>
        <taxon>Dikarya</taxon>
        <taxon>Basidiomycota</taxon>
        <taxon>Agaricomycotina</taxon>
        <taxon>Agaricomycetes</taxon>
        <taxon>Agaricomycetidae</taxon>
        <taxon>Agaricales</taxon>
        <taxon>Agaricineae</taxon>
        <taxon>Psathyrellaceae</taxon>
        <taxon>Coprinopsis</taxon>
    </lineage>
</organism>
<dbReference type="OrthoDB" id="3058001at2759"/>
<dbReference type="Proteomes" id="UP000307440">
    <property type="component" value="Unassembled WGS sequence"/>
</dbReference>
<feature type="transmembrane region" description="Helical" evidence="1">
    <location>
        <begin position="174"/>
        <end position="192"/>
    </location>
</feature>
<keyword evidence="1" id="KW-0812">Transmembrane</keyword>
<keyword evidence="3" id="KW-1185">Reference proteome</keyword>
<feature type="transmembrane region" description="Helical" evidence="1">
    <location>
        <begin position="66"/>
        <end position="87"/>
    </location>
</feature>
<keyword evidence="1" id="KW-1133">Transmembrane helix</keyword>